<dbReference type="InterPro" id="IPR041469">
    <property type="entry name" value="Subtilisin-like_FN3"/>
</dbReference>
<dbReference type="Gene3D" id="2.60.40.2310">
    <property type="match status" value="1"/>
</dbReference>
<evidence type="ECO:0000256" key="2">
    <source>
        <dbReference type="ARBA" id="ARBA00011073"/>
    </source>
</evidence>
<evidence type="ECO:0000313" key="6">
    <source>
        <dbReference type="Proteomes" id="UP000237347"/>
    </source>
</evidence>
<proteinExistence type="inferred from homology"/>
<evidence type="ECO:0000259" key="4">
    <source>
        <dbReference type="Pfam" id="PF17766"/>
    </source>
</evidence>
<gene>
    <name evidence="5" type="primary">SBT4.8_0</name>
    <name evidence="5" type="ORF">CFP56_021771</name>
</gene>
<sequence>LKELAAKLRGVNEFAVTQDDRNLQNVNSLQRNKGSEFSCMIKEAKVLGMALGIACLDGIPQGSILKSEVIEDTTAPIVASFSSSGPNCITTDILKPDITAPGIDIIAAYSPIASPYGILGEKRVLKDLNYPLMQALIESGKSFTVEFSRTVTNVGPVGSTYKAKLISHINVSVKPSALSFRSSGEKKSFVVTVTGKGLPIKIRVSASIMWSDGTHNVRSPIVVYQMKPRNFLSLNVHFMK</sequence>
<keyword evidence="6" id="KW-1185">Reference proteome</keyword>
<organism evidence="5 6">
    <name type="scientific">Quercus suber</name>
    <name type="common">Cork oak</name>
    <dbReference type="NCBI Taxonomy" id="58331"/>
    <lineage>
        <taxon>Eukaryota</taxon>
        <taxon>Viridiplantae</taxon>
        <taxon>Streptophyta</taxon>
        <taxon>Embryophyta</taxon>
        <taxon>Tracheophyta</taxon>
        <taxon>Spermatophyta</taxon>
        <taxon>Magnoliopsida</taxon>
        <taxon>eudicotyledons</taxon>
        <taxon>Gunneridae</taxon>
        <taxon>Pentapetalae</taxon>
        <taxon>rosids</taxon>
        <taxon>fabids</taxon>
        <taxon>Fagales</taxon>
        <taxon>Fagaceae</taxon>
        <taxon>Quercus</taxon>
    </lineage>
</organism>
<dbReference type="EMBL" id="PKMF04000338">
    <property type="protein sequence ID" value="KAK7837018.1"/>
    <property type="molecule type" value="Genomic_DNA"/>
</dbReference>
<dbReference type="InterPro" id="IPR036852">
    <property type="entry name" value="Peptidase_S8/S53_dom_sf"/>
</dbReference>
<dbReference type="Gene3D" id="3.50.30.30">
    <property type="match status" value="1"/>
</dbReference>
<comment type="caution">
    <text evidence="5">The sequence shown here is derived from an EMBL/GenBank/DDBJ whole genome shotgun (WGS) entry which is preliminary data.</text>
</comment>
<feature type="domain" description="Subtilisin-like protease fibronectin type-III" evidence="4">
    <location>
        <begin position="127"/>
        <end position="223"/>
    </location>
</feature>
<dbReference type="GO" id="GO:0004252">
    <property type="term" value="F:serine-type endopeptidase activity"/>
    <property type="evidence" value="ECO:0007669"/>
    <property type="project" value="InterPro"/>
</dbReference>
<dbReference type="InterPro" id="IPR045051">
    <property type="entry name" value="SBT"/>
</dbReference>
<reference evidence="5 6" key="1">
    <citation type="journal article" date="2018" name="Sci. Data">
        <title>The draft genome sequence of cork oak.</title>
        <authorList>
            <person name="Ramos A.M."/>
            <person name="Usie A."/>
            <person name="Barbosa P."/>
            <person name="Barros P.M."/>
            <person name="Capote T."/>
            <person name="Chaves I."/>
            <person name="Simoes F."/>
            <person name="Abreu I."/>
            <person name="Carrasquinho I."/>
            <person name="Faro C."/>
            <person name="Guimaraes J.B."/>
            <person name="Mendonca D."/>
            <person name="Nobrega F."/>
            <person name="Rodrigues L."/>
            <person name="Saibo N.J.M."/>
            <person name="Varela M.C."/>
            <person name="Egas C."/>
            <person name="Matos J."/>
            <person name="Miguel C.M."/>
            <person name="Oliveira M.M."/>
            <person name="Ricardo C.P."/>
            <person name="Goncalves S."/>
        </authorList>
    </citation>
    <scope>NUCLEOTIDE SEQUENCE [LARGE SCALE GENOMIC DNA]</scope>
    <source>
        <strain evidence="6">cv. HL8</strain>
    </source>
</reference>
<feature type="non-terminal residue" evidence="5">
    <location>
        <position position="1"/>
    </location>
</feature>
<evidence type="ECO:0000256" key="3">
    <source>
        <dbReference type="ARBA" id="ARBA00022729"/>
    </source>
</evidence>
<name>A0AAW0KCD2_QUESU</name>
<protein>
    <submittedName>
        <fullName evidence="5">Subtilisin-like protease sbt4.8</fullName>
    </submittedName>
</protein>
<comment type="subcellular location">
    <subcellularLocation>
        <location evidence="1">Secreted</location>
    </subcellularLocation>
</comment>
<accession>A0AAW0KCD2</accession>
<dbReference type="SUPFAM" id="SSF52743">
    <property type="entry name" value="Subtilisin-like"/>
    <property type="match status" value="1"/>
</dbReference>
<dbReference type="AlphaFoldDB" id="A0AAW0KCD2"/>
<keyword evidence="3" id="KW-0732">Signal</keyword>
<dbReference type="PANTHER" id="PTHR10795">
    <property type="entry name" value="PROPROTEIN CONVERTASE SUBTILISIN/KEXIN"/>
    <property type="match status" value="1"/>
</dbReference>
<dbReference type="Proteomes" id="UP000237347">
    <property type="component" value="Unassembled WGS sequence"/>
</dbReference>
<comment type="similarity">
    <text evidence="2">Belongs to the peptidase S8 family.</text>
</comment>
<dbReference type="Pfam" id="PF17766">
    <property type="entry name" value="fn3_6"/>
    <property type="match status" value="1"/>
</dbReference>
<dbReference type="Gene3D" id="3.40.50.200">
    <property type="entry name" value="Peptidase S8/S53 domain"/>
    <property type="match status" value="1"/>
</dbReference>
<evidence type="ECO:0000313" key="5">
    <source>
        <dbReference type="EMBL" id="KAK7837018.1"/>
    </source>
</evidence>
<dbReference type="GO" id="GO:0005576">
    <property type="term" value="C:extracellular region"/>
    <property type="evidence" value="ECO:0007669"/>
    <property type="project" value="UniProtKB-SubCell"/>
</dbReference>
<dbReference type="GO" id="GO:0006508">
    <property type="term" value="P:proteolysis"/>
    <property type="evidence" value="ECO:0007669"/>
    <property type="project" value="UniProtKB-KW"/>
</dbReference>
<evidence type="ECO:0000256" key="1">
    <source>
        <dbReference type="ARBA" id="ARBA00004613"/>
    </source>
</evidence>